<keyword evidence="3 7" id="KW-0808">Transferase</keyword>
<dbReference type="PANTHER" id="PTHR21499">
    <property type="entry name" value="ASPARTATE KINASE"/>
    <property type="match status" value="1"/>
</dbReference>
<dbReference type="InterPro" id="IPR018042">
    <property type="entry name" value="Aspartate_kinase_CS"/>
</dbReference>
<dbReference type="Gene3D" id="1.20.120.1320">
    <property type="entry name" value="Aspartokinase, catalytic domain"/>
    <property type="match status" value="1"/>
</dbReference>
<keyword evidence="8" id="KW-0028">Amino-acid biosynthesis</keyword>
<evidence type="ECO:0000256" key="7">
    <source>
        <dbReference type="RuleBase" id="RU003448"/>
    </source>
</evidence>
<gene>
    <name evidence="10" type="ORF">FLL46_13550</name>
</gene>
<dbReference type="UniPathway" id="UPA00034">
    <property type="reaction ID" value="UER00015"/>
</dbReference>
<dbReference type="GO" id="GO:0005829">
    <property type="term" value="C:cytosol"/>
    <property type="evidence" value="ECO:0007669"/>
    <property type="project" value="TreeGrafter"/>
</dbReference>
<evidence type="ECO:0000256" key="3">
    <source>
        <dbReference type="ARBA" id="ARBA00022679"/>
    </source>
</evidence>
<dbReference type="GO" id="GO:0004072">
    <property type="term" value="F:aspartate kinase activity"/>
    <property type="evidence" value="ECO:0007669"/>
    <property type="project" value="UniProtKB-EC"/>
</dbReference>
<dbReference type="SUPFAM" id="SSF53633">
    <property type="entry name" value="Carbamate kinase-like"/>
    <property type="match status" value="1"/>
</dbReference>
<dbReference type="EMBL" id="VIKS01000009">
    <property type="protein sequence ID" value="TQV86840.1"/>
    <property type="molecule type" value="Genomic_DNA"/>
</dbReference>
<dbReference type="UniPathway" id="UPA00050">
    <property type="reaction ID" value="UER00461"/>
</dbReference>
<dbReference type="RefSeq" id="WP_142894246.1">
    <property type="nucleotide sequence ID" value="NZ_ML660165.1"/>
</dbReference>
<dbReference type="NCBIfam" id="TIGR00657">
    <property type="entry name" value="asp_kinases"/>
    <property type="match status" value="1"/>
</dbReference>
<dbReference type="PROSITE" id="PS00324">
    <property type="entry name" value="ASPARTOKINASE"/>
    <property type="match status" value="1"/>
</dbReference>
<evidence type="ECO:0000259" key="9">
    <source>
        <dbReference type="Pfam" id="PF00696"/>
    </source>
</evidence>
<dbReference type="GO" id="GO:0009089">
    <property type="term" value="P:lysine biosynthetic process via diaminopimelate"/>
    <property type="evidence" value="ECO:0007669"/>
    <property type="project" value="UniProtKB-UniPathway"/>
</dbReference>
<proteinExistence type="inferred from homology"/>
<keyword evidence="5 7" id="KW-0418">Kinase</keyword>
<dbReference type="InterPro" id="IPR001341">
    <property type="entry name" value="Asp_kinase"/>
</dbReference>
<keyword evidence="11" id="KW-1185">Reference proteome</keyword>
<reference evidence="10 11" key="1">
    <citation type="submission" date="2019-07" db="EMBL/GenBank/DDBJ databases">
        <title>Draft genome for Aliikangiella sp. M105.</title>
        <authorList>
            <person name="Wang G."/>
        </authorList>
    </citation>
    <scope>NUCLEOTIDE SEQUENCE [LARGE SCALE GENOMIC DNA]</scope>
    <source>
        <strain evidence="10 11">M105</strain>
    </source>
</reference>
<dbReference type="GO" id="GO:0009090">
    <property type="term" value="P:homoserine biosynthetic process"/>
    <property type="evidence" value="ECO:0007669"/>
    <property type="project" value="TreeGrafter"/>
</dbReference>
<accession>A0A545UBJ3</accession>
<dbReference type="EC" id="2.7.2.4" evidence="7"/>
<comment type="catalytic activity">
    <reaction evidence="7">
        <text>L-aspartate + ATP = 4-phospho-L-aspartate + ADP</text>
        <dbReference type="Rhea" id="RHEA:23776"/>
        <dbReference type="ChEBI" id="CHEBI:29991"/>
        <dbReference type="ChEBI" id="CHEBI:30616"/>
        <dbReference type="ChEBI" id="CHEBI:57535"/>
        <dbReference type="ChEBI" id="CHEBI:456216"/>
        <dbReference type="EC" id="2.7.2.4"/>
    </reaction>
</comment>
<protein>
    <recommendedName>
        <fullName evidence="7">Aspartokinase</fullName>
        <ecNumber evidence="7">2.7.2.4</ecNumber>
    </recommendedName>
</protein>
<comment type="pathway">
    <text evidence="8">Amino-acid biosynthesis; L-threonine biosynthesis; L-threonine from L-aspartate: step 1/5.</text>
</comment>
<comment type="pathway">
    <text evidence="8">Amino-acid biosynthesis; L-methionine biosynthesis via de novo pathway; L-homoserine from L-aspartate: step 1/3.</text>
</comment>
<dbReference type="Pfam" id="PF00696">
    <property type="entry name" value="AA_kinase"/>
    <property type="match status" value="1"/>
</dbReference>
<dbReference type="PANTHER" id="PTHR21499:SF59">
    <property type="entry name" value="ASPARTOKINASE"/>
    <property type="match status" value="1"/>
</dbReference>
<comment type="caution">
    <text evidence="10">The sequence shown here is derived from an EMBL/GenBank/DDBJ whole genome shotgun (WGS) entry which is preliminary data.</text>
</comment>
<keyword evidence="6" id="KW-0067">ATP-binding</keyword>
<organism evidence="10 11">
    <name type="scientific">Aliikangiella coralliicola</name>
    <dbReference type="NCBI Taxonomy" id="2592383"/>
    <lineage>
        <taxon>Bacteria</taxon>
        <taxon>Pseudomonadati</taxon>
        <taxon>Pseudomonadota</taxon>
        <taxon>Gammaproteobacteria</taxon>
        <taxon>Oceanospirillales</taxon>
        <taxon>Pleioneaceae</taxon>
        <taxon>Aliikangiella</taxon>
    </lineage>
</organism>
<dbReference type="InterPro" id="IPR036393">
    <property type="entry name" value="AceGlu_kinase-like_sf"/>
</dbReference>
<dbReference type="Proteomes" id="UP000315439">
    <property type="component" value="Unassembled WGS sequence"/>
</dbReference>
<sequence length="472" mass="52644">MSSNWIILKFGGSSVGEVSHWQTIAEQAKRHQDDGLQPLLVLSALKNVSNLLEALLHQALAGVHNLAISHLKELHLGFAAKLEIEILEQITPIFSDLQNDCDAIYQNQKIPPNLHARILASGELLSTIIGAEYLNQYGINTHWQDVRQILTSNNHTDEWHHFTSARCSYAYRSSVSNMLQQKSAVIVTQGFIAADEKSQTVLLGREGSDTTAAYLGAILAARRVEIWTDVTGVFSSNPREIAGTQQLPELSYRQANQMARFGAKVLHPRAVQPAMENNIPICVKCTGTPQHPGTTISSQDINYTQQNPVAAVVYEQQVTKISLLDKQYSEVNAQIKAYLCELGFDQLLTGEQNDSQELLMLYTNSDKPQPSDQKLRKKILSKIADPEIFKVKDNKSDLTFKLQSDCALISVIGSKTQTAWVQQCIELIENQFTTELLAHYPAVNEGRYSFLTRSENCLLISQTFHKALINSQ</sequence>
<dbReference type="AlphaFoldDB" id="A0A545UBJ3"/>
<comment type="pathway">
    <text evidence="1 8">Amino-acid biosynthesis; L-lysine biosynthesis via DAP pathway; (S)-tetrahydrodipicolinate from L-aspartate: step 1/4.</text>
</comment>
<dbReference type="UniPathway" id="UPA00051">
    <property type="reaction ID" value="UER00462"/>
</dbReference>
<dbReference type="OrthoDB" id="9799110at2"/>
<evidence type="ECO:0000256" key="2">
    <source>
        <dbReference type="ARBA" id="ARBA00010122"/>
    </source>
</evidence>
<dbReference type="InterPro" id="IPR042199">
    <property type="entry name" value="AsparK_Bifunc_asparK/hSer_DH"/>
</dbReference>
<evidence type="ECO:0000256" key="8">
    <source>
        <dbReference type="RuleBase" id="RU004249"/>
    </source>
</evidence>
<dbReference type="GO" id="GO:0009088">
    <property type="term" value="P:threonine biosynthetic process"/>
    <property type="evidence" value="ECO:0007669"/>
    <property type="project" value="UniProtKB-UniPathway"/>
</dbReference>
<keyword evidence="4" id="KW-0547">Nucleotide-binding</keyword>
<evidence type="ECO:0000256" key="6">
    <source>
        <dbReference type="ARBA" id="ARBA00022840"/>
    </source>
</evidence>
<evidence type="ECO:0000256" key="5">
    <source>
        <dbReference type="ARBA" id="ARBA00022777"/>
    </source>
</evidence>
<evidence type="ECO:0000256" key="1">
    <source>
        <dbReference type="ARBA" id="ARBA00004766"/>
    </source>
</evidence>
<dbReference type="GO" id="GO:0005524">
    <property type="term" value="F:ATP binding"/>
    <property type="evidence" value="ECO:0007669"/>
    <property type="project" value="UniProtKB-KW"/>
</dbReference>
<dbReference type="Gene3D" id="3.40.1160.10">
    <property type="entry name" value="Acetylglutamate kinase-like"/>
    <property type="match status" value="1"/>
</dbReference>
<comment type="similarity">
    <text evidence="2 7">Belongs to the aspartokinase family.</text>
</comment>
<evidence type="ECO:0000313" key="11">
    <source>
        <dbReference type="Proteomes" id="UP000315439"/>
    </source>
</evidence>
<dbReference type="InterPro" id="IPR001048">
    <property type="entry name" value="Asp/Glu/Uridylate_kinase"/>
</dbReference>
<evidence type="ECO:0000313" key="10">
    <source>
        <dbReference type="EMBL" id="TQV86840.1"/>
    </source>
</evidence>
<feature type="domain" description="Aspartate/glutamate/uridylate kinase" evidence="9">
    <location>
        <begin position="4"/>
        <end position="284"/>
    </location>
</feature>
<name>A0A545UBJ3_9GAMM</name>
<evidence type="ECO:0000256" key="4">
    <source>
        <dbReference type="ARBA" id="ARBA00022741"/>
    </source>
</evidence>